<feature type="domain" description="CENP-V/GFA" evidence="5">
    <location>
        <begin position="20"/>
        <end position="141"/>
    </location>
</feature>
<comment type="caution">
    <text evidence="6">The sequence shown here is derived from an EMBL/GenBank/DDBJ whole genome shotgun (WGS) entry which is preliminary data.</text>
</comment>
<dbReference type="EMBL" id="NKHZ01000017">
    <property type="protein sequence ID" value="PNS20926.1"/>
    <property type="molecule type" value="Genomic_DNA"/>
</dbReference>
<dbReference type="GO" id="GO:0016757">
    <property type="term" value="F:glycosyltransferase activity"/>
    <property type="evidence" value="ECO:0007669"/>
    <property type="project" value="UniProtKB-KW"/>
</dbReference>
<dbReference type="GO" id="GO:0046872">
    <property type="term" value="F:metal ion binding"/>
    <property type="evidence" value="ECO:0007669"/>
    <property type="project" value="UniProtKB-KW"/>
</dbReference>
<protein>
    <submittedName>
        <fullName evidence="6">Procollagen galactosyltransferase 1</fullName>
    </submittedName>
</protein>
<gene>
    <name evidence="6" type="ORF">CAC42_2857</name>
</gene>
<dbReference type="GO" id="GO:0016846">
    <property type="term" value="F:carbon-sulfur lyase activity"/>
    <property type="evidence" value="ECO:0007669"/>
    <property type="project" value="InterPro"/>
</dbReference>
<keyword evidence="6" id="KW-0808">Transferase</keyword>
<proteinExistence type="inferred from homology"/>
<evidence type="ECO:0000259" key="5">
    <source>
        <dbReference type="PROSITE" id="PS51891"/>
    </source>
</evidence>
<dbReference type="Gene3D" id="3.90.1590.10">
    <property type="entry name" value="glutathione-dependent formaldehyde- activating enzyme (gfa)"/>
    <property type="match status" value="1"/>
</dbReference>
<dbReference type="Proteomes" id="UP000243797">
    <property type="component" value="Unassembled WGS sequence"/>
</dbReference>
<keyword evidence="7" id="KW-1185">Reference proteome</keyword>
<dbReference type="PANTHER" id="PTHR33337:SF43">
    <property type="entry name" value="CENP-V_GFA DOMAIN-CONTAINING PROTEIN"/>
    <property type="match status" value="1"/>
</dbReference>
<keyword evidence="3" id="KW-0862">Zinc</keyword>
<evidence type="ECO:0000256" key="4">
    <source>
        <dbReference type="ARBA" id="ARBA00023239"/>
    </source>
</evidence>
<evidence type="ECO:0000313" key="7">
    <source>
        <dbReference type="Proteomes" id="UP000243797"/>
    </source>
</evidence>
<dbReference type="OrthoDB" id="9985472at2759"/>
<dbReference type="Pfam" id="PF04828">
    <property type="entry name" value="GFA"/>
    <property type="match status" value="1"/>
</dbReference>
<accession>A0A2K1R0W8</accession>
<dbReference type="SUPFAM" id="SSF51316">
    <property type="entry name" value="Mss4-like"/>
    <property type="match status" value="1"/>
</dbReference>
<dbReference type="InParanoid" id="A0A2K1R0W8"/>
<dbReference type="InterPro" id="IPR006913">
    <property type="entry name" value="CENP-V/GFA"/>
</dbReference>
<keyword evidence="6" id="KW-0328">Glycosyltransferase</keyword>
<comment type="similarity">
    <text evidence="1">Belongs to the Gfa family.</text>
</comment>
<reference evidence="6 7" key="1">
    <citation type="submission" date="2017-06" db="EMBL/GenBank/DDBJ databases">
        <title>Draft genome sequence of a variant of Elsinoe murrayae.</title>
        <authorList>
            <person name="Cheng Q."/>
        </authorList>
    </citation>
    <scope>NUCLEOTIDE SEQUENCE [LARGE SCALE GENOMIC DNA]</scope>
    <source>
        <strain evidence="6 7">CQ-2017a</strain>
    </source>
</reference>
<organism evidence="6 7">
    <name type="scientific">Sphaceloma murrayae</name>
    <dbReference type="NCBI Taxonomy" id="2082308"/>
    <lineage>
        <taxon>Eukaryota</taxon>
        <taxon>Fungi</taxon>
        <taxon>Dikarya</taxon>
        <taxon>Ascomycota</taxon>
        <taxon>Pezizomycotina</taxon>
        <taxon>Dothideomycetes</taxon>
        <taxon>Dothideomycetidae</taxon>
        <taxon>Myriangiales</taxon>
        <taxon>Elsinoaceae</taxon>
        <taxon>Sphaceloma</taxon>
    </lineage>
</organism>
<sequence length="163" mass="18085">MATLVGDPKQHADDEFKDGLQGHCLCGSINVTINDKELFSRPRGHLCHCWNCRKVAGSFVASNLIIEEAKVNIEDRNGTLKEFIDTQTGSGKPLSRYFCGACGNPIKSVTPSYPGKVVLKMGIFPRIPKPEAETFGIHKHDWQGKHEGLDVYKIKIFADKLES</sequence>
<evidence type="ECO:0000256" key="2">
    <source>
        <dbReference type="ARBA" id="ARBA00022723"/>
    </source>
</evidence>
<evidence type="ECO:0000256" key="3">
    <source>
        <dbReference type="ARBA" id="ARBA00022833"/>
    </source>
</evidence>
<dbReference type="InterPro" id="IPR011057">
    <property type="entry name" value="Mss4-like_sf"/>
</dbReference>
<keyword evidence="4" id="KW-0456">Lyase</keyword>
<dbReference type="PANTHER" id="PTHR33337">
    <property type="entry name" value="GFA DOMAIN-CONTAINING PROTEIN"/>
    <property type="match status" value="1"/>
</dbReference>
<evidence type="ECO:0000313" key="6">
    <source>
        <dbReference type="EMBL" id="PNS20926.1"/>
    </source>
</evidence>
<name>A0A2K1R0W8_9PEZI</name>
<dbReference type="STRING" id="2082308.A0A2K1R0W8"/>
<keyword evidence="2" id="KW-0479">Metal-binding</keyword>
<dbReference type="PROSITE" id="PS51891">
    <property type="entry name" value="CENP_V_GFA"/>
    <property type="match status" value="1"/>
</dbReference>
<dbReference type="AlphaFoldDB" id="A0A2K1R0W8"/>
<evidence type="ECO:0000256" key="1">
    <source>
        <dbReference type="ARBA" id="ARBA00005495"/>
    </source>
</evidence>